<dbReference type="RefSeq" id="WP_260902579.1">
    <property type="nucleotide sequence ID" value="NZ_JAOCZP010000003.1"/>
</dbReference>
<accession>A0ABT2LQQ7</accession>
<dbReference type="InterPro" id="IPR005122">
    <property type="entry name" value="Uracil-DNA_glycosylase-like"/>
</dbReference>
<comment type="caution">
    <text evidence="2">The sequence shown here is derived from an EMBL/GenBank/DDBJ whole genome shotgun (WGS) entry which is preliminary data.</text>
</comment>
<evidence type="ECO:0000259" key="1">
    <source>
        <dbReference type="SMART" id="SM00986"/>
    </source>
</evidence>
<dbReference type="InterPro" id="IPR047124">
    <property type="entry name" value="HI_0220.2"/>
</dbReference>
<dbReference type="SMART" id="SM00987">
    <property type="entry name" value="UreE_C"/>
    <property type="match status" value="1"/>
</dbReference>
<keyword evidence="3" id="KW-1185">Reference proteome</keyword>
<dbReference type="Gene3D" id="3.40.470.10">
    <property type="entry name" value="Uracil-DNA glycosylase-like domain"/>
    <property type="match status" value="1"/>
</dbReference>
<dbReference type="Pfam" id="PF03167">
    <property type="entry name" value="UDG"/>
    <property type="match status" value="1"/>
</dbReference>
<dbReference type="PANTHER" id="PTHR42160">
    <property type="entry name" value="URACIL-DNA GLYCOSYLASE SUPERFAMILY PROTEIN"/>
    <property type="match status" value="1"/>
</dbReference>
<dbReference type="Proteomes" id="UP001320831">
    <property type="component" value="Unassembled WGS sequence"/>
</dbReference>
<dbReference type="PANTHER" id="PTHR42160:SF1">
    <property type="entry name" value="URACIL-DNA GLYCOSYLASE SUPERFAMILY PROTEIN"/>
    <property type="match status" value="1"/>
</dbReference>
<dbReference type="SMART" id="SM00986">
    <property type="entry name" value="UDG"/>
    <property type="match status" value="1"/>
</dbReference>
<proteinExistence type="predicted"/>
<sequence>MTDTLQALLQEIRACRLCRESPHGTPLPHEPRPVVTGSRTARILIAGQAPGTRVHASGLPFDDRSGDRLRDWLGVNREEFYDPQRFAIAPMGFCFPGYDAKGSDLSPRRECAPAWRARLMATMPQIELVLAIGQYAQAWHLGDLHRKGVTETVGDWKTIFAAWEHPRLLPLPHPSWRNTAWLKKNPWFEQELLPVLKEEVKAKT</sequence>
<gene>
    <name evidence="2" type="ORF">N5A92_10855</name>
</gene>
<evidence type="ECO:0000313" key="2">
    <source>
        <dbReference type="EMBL" id="MCT7375529.1"/>
    </source>
</evidence>
<dbReference type="EMBL" id="JAOCZP010000003">
    <property type="protein sequence ID" value="MCT7375529.1"/>
    <property type="molecule type" value="Genomic_DNA"/>
</dbReference>
<dbReference type="SUPFAM" id="SSF52141">
    <property type="entry name" value="Uracil-DNA glycosylase-like"/>
    <property type="match status" value="1"/>
</dbReference>
<dbReference type="CDD" id="cd10033">
    <property type="entry name" value="UDG_like"/>
    <property type="match status" value="1"/>
</dbReference>
<protein>
    <submittedName>
        <fullName evidence="2">Uracil-DNA glycosylase family protein</fullName>
    </submittedName>
</protein>
<name>A0ABT2LQQ7_9HYPH</name>
<organism evidence="2 3">
    <name type="scientific">Chelativorans salis</name>
    <dbReference type="NCBI Taxonomy" id="2978478"/>
    <lineage>
        <taxon>Bacteria</taxon>
        <taxon>Pseudomonadati</taxon>
        <taxon>Pseudomonadota</taxon>
        <taxon>Alphaproteobacteria</taxon>
        <taxon>Hyphomicrobiales</taxon>
        <taxon>Phyllobacteriaceae</taxon>
        <taxon>Chelativorans</taxon>
    </lineage>
</organism>
<feature type="domain" description="Uracil-DNA glycosylase-like" evidence="1">
    <location>
        <begin position="34"/>
        <end position="197"/>
    </location>
</feature>
<evidence type="ECO:0000313" key="3">
    <source>
        <dbReference type="Proteomes" id="UP001320831"/>
    </source>
</evidence>
<reference evidence="2 3" key="1">
    <citation type="submission" date="2022-09" db="EMBL/GenBank/DDBJ databases">
        <title>Chelativorans salina sp. nov., a novel slightly halophilic bacterium isolated from a saline lake sediment enrichment.</title>
        <authorList>
            <person name="Gao L."/>
            <person name="Fang B.-Z."/>
            <person name="Li W.-J."/>
        </authorList>
    </citation>
    <scope>NUCLEOTIDE SEQUENCE [LARGE SCALE GENOMIC DNA]</scope>
    <source>
        <strain evidence="2 3">EGI FJ00035</strain>
    </source>
</reference>
<dbReference type="InterPro" id="IPR036895">
    <property type="entry name" value="Uracil-DNA_glycosylase-like_sf"/>
</dbReference>